<feature type="domain" description="Carrier" evidence="7">
    <location>
        <begin position="2721"/>
        <end position="2796"/>
    </location>
</feature>
<evidence type="ECO:0000259" key="7">
    <source>
        <dbReference type="PROSITE" id="PS50075"/>
    </source>
</evidence>
<comment type="caution">
    <text evidence="9">The sequence shown here is derived from an EMBL/GenBank/DDBJ whole genome shotgun (WGS) entry which is preliminary data.</text>
</comment>
<comment type="similarity">
    <text evidence="2">Belongs to the ATP-dependent AMP-binding enzyme family.</text>
</comment>
<dbReference type="SMART" id="SM00823">
    <property type="entry name" value="PKS_PP"/>
    <property type="match status" value="3"/>
</dbReference>
<protein>
    <submittedName>
        <fullName evidence="9">Amino acid adenylation domain-containing protein</fullName>
    </submittedName>
</protein>
<name>A0ABV1MUU4_9BACI</name>
<dbReference type="Gene3D" id="3.30.300.30">
    <property type="match status" value="4"/>
</dbReference>
<dbReference type="PROSITE" id="PS52004">
    <property type="entry name" value="KS3_2"/>
    <property type="match status" value="1"/>
</dbReference>
<keyword evidence="4" id="KW-0597">Phosphoprotein</keyword>
<dbReference type="EMBL" id="JBEGDG010000013">
    <property type="protein sequence ID" value="MEQ6356271.1"/>
    <property type="molecule type" value="Genomic_DNA"/>
</dbReference>
<evidence type="ECO:0000256" key="1">
    <source>
        <dbReference type="ARBA" id="ARBA00001957"/>
    </source>
</evidence>
<dbReference type="InterPro" id="IPR014031">
    <property type="entry name" value="Ketoacyl_synth_C"/>
</dbReference>
<feature type="domain" description="Carrier" evidence="7">
    <location>
        <begin position="3790"/>
        <end position="3864"/>
    </location>
</feature>
<dbReference type="RefSeq" id="WP_349660747.1">
    <property type="nucleotide sequence ID" value="NZ_JBEGDG010000013.1"/>
</dbReference>
<dbReference type="SMART" id="SM00825">
    <property type="entry name" value="PKS_KS"/>
    <property type="match status" value="1"/>
</dbReference>
<keyword evidence="3" id="KW-0596">Phosphopantetheine</keyword>
<dbReference type="Gene3D" id="3.40.47.10">
    <property type="match status" value="1"/>
</dbReference>
<dbReference type="Gene3D" id="2.30.38.10">
    <property type="entry name" value="Luciferase, Domain 3"/>
    <property type="match status" value="3"/>
</dbReference>
<accession>A0ABV1MUU4</accession>
<evidence type="ECO:0000259" key="8">
    <source>
        <dbReference type="PROSITE" id="PS52004"/>
    </source>
</evidence>
<dbReference type="Pfam" id="PF00501">
    <property type="entry name" value="AMP-binding"/>
    <property type="match status" value="4"/>
</dbReference>
<keyword evidence="6" id="KW-0045">Antibiotic biosynthesis</keyword>
<dbReference type="PROSITE" id="PS50075">
    <property type="entry name" value="CARRIER"/>
    <property type="match status" value="4"/>
</dbReference>
<dbReference type="SUPFAM" id="SSF56801">
    <property type="entry name" value="Acetyl-CoA synthetase-like"/>
    <property type="match status" value="4"/>
</dbReference>
<dbReference type="InterPro" id="IPR018201">
    <property type="entry name" value="Ketoacyl_synth_AS"/>
</dbReference>
<dbReference type="InterPro" id="IPR042099">
    <property type="entry name" value="ANL_N_sf"/>
</dbReference>
<keyword evidence="5" id="KW-0808">Transferase</keyword>
<evidence type="ECO:0000313" key="9">
    <source>
        <dbReference type="EMBL" id="MEQ6356271.1"/>
    </source>
</evidence>
<dbReference type="Gene3D" id="1.10.1200.10">
    <property type="entry name" value="ACP-like"/>
    <property type="match status" value="4"/>
</dbReference>
<feature type="domain" description="Carrier" evidence="7">
    <location>
        <begin position="542"/>
        <end position="617"/>
    </location>
</feature>
<comment type="cofactor">
    <cofactor evidence="1">
        <name>pantetheine 4'-phosphate</name>
        <dbReference type="ChEBI" id="CHEBI:47942"/>
    </cofactor>
</comment>
<dbReference type="InterPro" id="IPR020806">
    <property type="entry name" value="PKS_PP-bd"/>
</dbReference>
<sequence length="4315" mass="493555">MSEQPQFIQELFNEQVKKYPHKVAVKCGEEKLTYEELSRQSNQLANWLREKQVGKSDPVVIIIEKSIETIISILGVLKAGAAFVPLDPKEPLERLTTIVSEISPRWIIMQEEYLDKVQSMSVQTTEGQPQILLINSQQDYTYDSSIYSFHELHSYLAQEPEIINNEKDLCYIFYTSGSTGTPKGVMGCHKSLTHFIQWEISEFLVKESDKVSQFAAISFDACLRDIFVPLCSGGTVCLPSLEVVLDHQELVGWIEKEELSIIHCVPSIFRQLLAALESNPADPATLFPHLRYILMAGEVLEVKHVRKWMNMFGTRIKLVNLYGSTETTMIKMFHVVDKLPPEGKPIPIGKGMKGAVPLILNEHQKLCGIGKVGEIYIRSPFLALGYYKKEEQTKQVFIQNPLQLEEPELVYRTGDLGKYLSDGTVEYVGRHDHQVKIRGIRVELAEIESILLEHDGIHEIAVVDRKDDEGDYTLYAFFTGQDKLKVEEIYEYCKAKLPTHMIPAQFKWLDKMPLLPNGKIDRKLLSDMNIEYKLLDTREYIEPNTETEKALVEIWREVLSIEKIGIKDNFFVLGGHSLLAMQVRARISEQLKVNMKLKNLFTYPTIQELAAHLDELCPEKGREVKVLPKQELYPLSHGQSRLWFLHKMDPNQVSYNMPYSVSFKGNIDLEAFKQALQKMVERHSILRTVFIEEKGIPYQKILEHTHIPLSYDDLSEMLMMEQQETYMQKVMNEDGRLPFPLTKGPLLRAKLFRLGEQDYHFYINMHHIISDAWSLGVLIRDFTEAYQAYLDQTDIKFDPLELQYVDFASWQNEQLEQGALDYEKEYWLETLRKPLPVLNLPLDFERPRIKSDVGATFYWQMDTSIIEQARRYAEKENVSLFMVLFTIYSLLLHRLTGDEDIIVGTPTAGRTKSEVESLIGLFINVLPIRMKFKETATISDVLHQVRERCLEAFDHQSYPFDLLIEQLQPERDLSRTPIFSTLFVLQNAPFELQIPNVEVKESQLHRNASKFDVAVKATENEQGIELCFEYSPELFMEETIQNMADQFEKLLNSVINQPEQGLYDTPILSSRDQKIIDELNATTREYNLSQVAYEAFIQQAEAFPERTALTFEGASMSYGELHIRSNRLAHAIRQSGNKRNQFISILMDRSVEFITGIYGIMKAGSAYVPIDPDYPEWRIEYMLENSETRILLTKQCYLPYLQTICEKLPKLETIILIDQEEEGTQEFIGRKLIGCPTTLPTETPEIINRADDIVYMIYTSGSTGQPKGTMISHRALVNCMHWWQEQFPIDEQDCVAQKTSVCFDASVYELFWPLRHGAKLAIIPTETVIDAYKLHEKLKEEKVTAIKFVPTLFNSFVFGLEKMDREHLALPSLRWIFIGGEMLSNKTVNVWYELFGQGVEIVNQYGPTEATIDVTINKMNDVQQGVVPIGKPMANNQIYILDKKLNLCPVGVIGEIYIGGYQLAEGYYNDQAKTEAVFITNHFLSDQGEKLYRTGDLGRVLRNGTIECVGRADSQVKIRGYRMELGEIEDAFLSHPQVESAGVITISGANENKQLVAFFTSIQEDTEVDLNELKGYLGARLPAYMVPPFIKQIEEMPLTPNKKIDRKVLGHIALQEDFKVFYQYVAPETDIEKMVALIWEDILGVKQVGLGDHFFELGGHSLLLMQVHSRIRADMSILVDMKDMFTFPVLKDLAHHLEILESSADEETKENLLKVDKAPLKEFYELSHAQKRLWFLHTLDPNNTAYHVNRNLTLHGEVKVESFEEAFLRMIQRHSSLRTIFKEVDGIPRQCILESVPFSLEYEDITRLPAITQEEKVHHALRELESKPFDLTKGPLLRASILRRSDSESTLLLQMHHIITDGWSRSVFVQELLEIYSALMKGKEPDLSPIEYQYVDYAEWQNSMESEQLLVKSEAYWLNSLAKPLPVLDLLLDYPRPPIQTYRGGVVSKEISVPFTESLHSLARRENVTMFMLLFSTYINMLHHVSGNNDLIVGIPVAGRITKELEPIIGFFVNTLAIRVQYDDIKSPFDLLQQVKKKCLEAYNHQSYPFDLLMERLNPERDMSRPQVFSTMFQYEGDMSNQLQGDYFTIEVAEDQSVEPNVKFDLDVLLFDSKDHGLRLYIQYNMDLFKEETVNKLADLFIQSMEMFVQNLTTPFGTKNLLTEADLNIITDINQNDKPYPNQHLIFEEFVKQAKENPDKVALYDEQTSMTYGELHQRSNQVAHFLRSQGVQPNELIAIMMERSVDMVVGLYGILKAGAAYVGIDPEYPAQRIQYMLRDSGARVLLSKSHFIPEIKSSLEQEQDIQSLKCVLFIEQSHASSPFIDGIEVYYYNDVEVFSTHNLQPLNSPQDVAYMIYTSGSTGQPKGVRVSHAAILNNLNWHQDTFPLLPEDVVTQRTTICFDDSVVELFWPLRTGASLDIVSRELITDPERLIQEIHDRKITCMIFVPSLFNLLVSHLLELPEEKRPELPLNMVFLGGEALPVQLVNQWYSLYPNGAKIINLYGPTEAAVDSTCAVFEGPIEKGTIGRPIANTKVYILNSYGGLCPVNVAGELVIGGTQLAMGYHNKPKQTAEAFISNYLPNTSDNRLYRTGDLARLLPNGQIEYLGRKDNQVKVRGFRIELGEIEEVISRYEGVDQAIVVAYEQEDGNNALCGYYTKAKEINVSQLKRYLSTQLPYYMVPPCLQEIKGLPLLPNGKIDRQSLSHLAKEDGYISESEYVAPRNEIEEKLVMIWENVLHHENISVLDHFFDLGGHSLIAIQILNRIRKEWEIEIDLKDLFMYPRLEELAEQVGCLLEEQSSRGRMVIEARPKQKHYTLSRAQRRLWFMHQLNPHSPIYNVPQEIIITQTLDVSVFKEALLYLVMRHDVLRTIFVEIEGEPRQIIQSTSSIDLFYKDLTAKGEEEQTQFIRNMIRLSEDRPFNLEKGPLIRPLLYKLAEDKYHFYLNMHHIITDGWSVEILLREWITVYQALIEGEAPNLAPLPLQYADYAEWQEQELARGRWDEEGEYWLQKLAKPLPYLEFIYDYPRPEVPSYQGDAVWLRISRDVTKHLKERAASEGMSMYMLLLTGYILFLHQQTHSEDIIVGTPVAGRATEELESMVGFFVNNLAIRTQLHDIQTVDQLMKEVKKQCMDAYAHQMYPFDLLIEKVNPERDSNRSPIFSTMFTYQPSIVDTSAFNFEPYHNMEHRVSKFDLIANMTEVEEELLLRIEYNTDLFKKETIKHFASRMEHVLKALVDTPNEPIHKLDLLTDEDHEIYKELNDTYVLHKEGTIHALFEEQVTKNPQLPAVSCGEETWTYHELNTRANQIAHLLHQRGVTRNSRVAIMMDRGIETIASMLGVMKAGGAYVPIDPEYPVDRITHMLEDSGALCLITQQHLQDLLPHEFVEKRIYIENISSELPTDNFLVEVFDTDLAYMIYTSGSTGKPKGILVKHKGVPSLIQWKEDVIEHGQNEVTIQFASFSFDASILEIFGTLLNGEQLHILVKDERISHQAFADVVEKLGGTFMLLPTVFFKMLATYLDDEDIQKLSSVHTIIVAGEALPPEAVRAWQRRFGTSIRILNFYGPSEITVGCTAHIMDDYLSEVQSTVPIGRPFHNCKVYVLNSWGQICPINVVGEIYIDSVGLAEGYINLPDKTKEAFVPNPFSKEENAKLYKSGDLARILPDGTIEYMGRADHQVKVRGFRIEIGEIEEVLLKTKGIEFAAVVPYKDHDENTLLYAYFTMNETTEPLSEQIHQIREYLSEKLPDYMIPAMFERLDTMPLSPSGKVDRKALAERGKHVAKKKQIQVVEHSLHEKYDEIYSIWSDILQHDQFGIEDNFFDIGGHSMLIAKVHSELKSRGYSIQMHLLFQYPTVKSLTEQLHGGKVQENPEVKVQDTKRVDKEDEEAVAIIGIGLRFSDANNPDEFWQNLRQGRESVREFPFDELEIPTNQQMQYDPEQIDRLVRVTGLLEGIDQFDPEFFGMTEREARLMDPQHRLFLECAWEAIEDAGYNVDEIEGKVSLYGGVSNNDYLPRGISIPNLTRADIFQANLMSQPRYITSRVSYKLNLTGESLLVDAACSTSLVAVHLACQSLLNHQSDYALAGAASIQIPQKSGYIYEPGLIMSPDGHCRAFDKDANGSANGNGVAVVYLKRLSDAIRDRDPIYSVIKGSAINNDGNVKVGFTAPSQNGQVDAIKQAYKAAGVRPDEISYVEAHGTATNMGDLIEVAALTEVFRSQTEQKQFCGLGSVKTNLGHLGPAAGMASLIKTALALKNKEIPPSLNFHEPNPEMKLEEGPLYVNTKLTPWSVEQGRFRKAGVHSFSVGGTNCHMILEEAP</sequence>
<dbReference type="InterPro" id="IPR016039">
    <property type="entry name" value="Thiolase-like"/>
</dbReference>
<dbReference type="InterPro" id="IPR000873">
    <property type="entry name" value="AMP-dep_synth/lig_dom"/>
</dbReference>
<dbReference type="Pfam" id="PF16197">
    <property type="entry name" value="KAsynt_C_assoc"/>
    <property type="match status" value="1"/>
</dbReference>
<dbReference type="InterPro" id="IPR025110">
    <property type="entry name" value="AMP-bd_C"/>
</dbReference>
<dbReference type="InterPro" id="IPR020845">
    <property type="entry name" value="AMP-binding_CS"/>
</dbReference>
<evidence type="ECO:0000256" key="5">
    <source>
        <dbReference type="ARBA" id="ARBA00022679"/>
    </source>
</evidence>
<dbReference type="Gene3D" id="3.30.559.30">
    <property type="entry name" value="Nonribosomal peptide synthetase, condensation domain"/>
    <property type="match status" value="3"/>
</dbReference>
<dbReference type="NCBIfam" id="NF003417">
    <property type="entry name" value="PRK04813.1"/>
    <property type="match status" value="4"/>
</dbReference>
<dbReference type="CDD" id="cd00833">
    <property type="entry name" value="PKS"/>
    <property type="match status" value="1"/>
</dbReference>
<dbReference type="Pfam" id="PF02801">
    <property type="entry name" value="Ketoacyl-synt_C"/>
    <property type="match status" value="1"/>
</dbReference>
<dbReference type="Pfam" id="PF00109">
    <property type="entry name" value="ketoacyl-synt"/>
    <property type="match status" value="1"/>
</dbReference>
<evidence type="ECO:0000256" key="3">
    <source>
        <dbReference type="ARBA" id="ARBA00022450"/>
    </source>
</evidence>
<dbReference type="SUPFAM" id="SSF53901">
    <property type="entry name" value="Thiolase-like"/>
    <property type="match status" value="1"/>
</dbReference>
<dbReference type="Pfam" id="PF13193">
    <property type="entry name" value="AMP-binding_C"/>
    <property type="match status" value="3"/>
</dbReference>
<dbReference type="Pfam" id="PF00550">
    <property type="entry name" value="PP-binding"/>
    <property type="match status" value="4"/>
</dbReference>
<dbReference type="Gene3D" id="3.30.559.10">
    <property type="entry name" value="Chloramphenicol acetyltransferase-like domain"/>
    <property type="match status" value="3"/>
</dbReference>
<proteinExistence type="inferred from homology"/>
<dbReference type="Proteomes" id="UP001478862">
    <property type="component" value="Unassembled WGS sequence"/>
</dbReference>
<dbReference type="CDD" id="cd05930">
    <property type="entry name" value="A_NRPS"/>
    <property type="match status" value="4"/>
</dbReference>
<keyword evidence="10" id="KW-1185">Reference proteome</keyword>
<dbReference type="InterPro" id="IPR020841">
    <property type="entry name" value="PKS_Beta-ketoAc_synthase_dom"/>
</dbReference>
<dbReference type="InterPro" id="IPR001242">
    <property type="entry name" value="Condensation_dom"/>
</dbReference>
<gene>
    <name evidence="9" type="ORF">ABNX05_16710</name>
</gene>
<dbReference type="PROSITE" id="PS00606">
    <property type="entry name" value="KS3_1"/>
    <property type="match status" value="1"/>
</dbReference>
<feature type="domain" description="Ketosynthase family 3 (KS3)" evidence="8">
    <location>
        <begin position="3884"/>
        <end position="4313"/>
    </location>
</feature>
<dbReference type="NCBIfam" id="TIGR01733">
    <property type="entry name" value="AA-adenyl-dom"/>
    <property type="match status" value="4"/>
</dbReference>
<reference evidence="9 10" key="1">
    <citation type="submission" date="2024-06" db="EMBL/GenBank/DDBJ databases">
        <title>Lysinibacillus zambalefons sp. nov., a Novel Firmicute Isolated from the Poon Bato Zambales Hyperalkaline Spring.</title>
        <authorList>
            <person name="Aja J.A."/>
            <person name="Lazaro J.E.H."/>
            <person name="Llorin L.D."/>
            <person name="Lim K.R."/>
            <person name="Teodosio J."/>
            <person name="Dalisay D.S."/>
        </authorList>
    </citation>
    <scope>NUCLEOTIDE SEQUENCE [LARGE SCALE GENOMIC DNA]</scope>
    <source>
        <strain evidence="9 10">M3</strain>
    </source>
</reference>
<dbReference type="SUPFAM" id="SSF47336">
    <property type="entry name" value="ACP-like"/>
    <property type="match status" value="4"/>
</dbReference>
<dbReference type="Pfam" id="PF00668">
    <property type="entry name" value="Condensation"/>
    <property type="match status" value="3"/>
</dbReference>
<dbReference type="InterPro" id="IPR045851">
    <property type="entry name" value="AMP-bd_C_sf"/>
</dbReference>
<dbReference type="PANTHER" id="PTHR45527">
    <property type="entry name" value="NONRIBOSOMAL PEPTIDE SYNTHETASE"/>
    <property type="match status" value="1"/>
</dbReference>
<dbReference type="SUPFAM" id="SSF52777">
    <property type="entry name" value="CoA-dependent acyltransferases"/>
    <property type="match status" value="6"/>
</dbReference>
<dbReference type="InterPro" id="IPR009081">
    <property type="entry name" value="PP-bd_ACP"/>
</dbReference>
<evidence type="ECO:0000256" key="6">
    <source>
        <dbReference type="ARBA" id="ARBA00023194"/>
    </source>
</evidence>
<dbReference type="InterPro" id="IPR006162">
    <property type="entry name" value="Ppantetheine_attach_site"/>
</dbReference>
<dbReference type="PANTHER" id="PTHR45527:SF1">
    <property type="entry name" value="FATTY ACID SYNTHASE"/>
    <property type="match status" value="1"/>
</dbReference>
<dbReference type="PROSITE" id="PS00455">
    <property type="entry name" value="AMP_BINDING"/>
    <property type="match status" value="4"/>
</dbReference>
<dbReference type="InterPro" id="IPR014030">
    <property type="entry name" value="Ketoacyl_synth_N"/>
</dbReference>
<dbReference type="Gene3D" id="3.40.50.980">
    <property type="match status" value="6"/>
</dbReference>
<dbReference type="InterPro" id="IPR036736">
    <property type="entry name" value="ACP-like_sf"/>
</dbReference>
<dbReference type="InterPro" id="IPR010071">
    <property type="entry name" value="AA_adenyl_dom"/>
</dbReference>
<organism evidence="9 10">
    <name type="scientific">Lysinibacillus zambalensis</name>
    <dbReference type="NCBI Taxonomy" id="3160866"/>
    <lineage>
        <taxon>Bacteria</taxon>
        <taxon>Bacillati</taxon>
        <taxon>Bacillota</taxon>
        <taxon>Bacilli</taxon>
        <taxon>Bacillales</taxon>
        <taxon>Bacillaceae</taxon>
        <taxon>Lysinibacillus</taxon>
    </lineage>
</organism>
<feature type="domain" description="Carrier" evidence="7">
    <location>
        <begin position="1626"/>
        <end position="1701"/>
    </location>
</feature>
<dbReference type="InterPro" id="IPR023213">
    <property type="entry name" value="CAT-like_dom_sf"/>
</dbReference>
<dbReference type="CDD" id="cd19531">
    <property type="entry name" value="LCL_NRPS-like"/>
    <property type="match status" value="3"/>
</dbReference>
<dbReference type="PROSITE" id="PS00012">
    <property type="entry name" value="PHOSPHOPANTETHEINE"/>
    <property type="match status" value="1"/>
</dbReference>
<dbReference type="Gene3D" id="3.40.50.12780">
    <property type="entry name" value="N-terminal domain of ligase-like"/>
    <property type="match status" value="1"/>
</dbReference>
<dbReference type="InterPro" id="IPR032821">
    <property type="entry name" value="PKS_assoc"/>
</dbReference>
<evidence type="ECO:0000256" key="4">
    <source>
        <dbReference type="ARBA" id="ARBA00022553"/>
    </source>
</evidence>
<evidence type="ECO:0000313" key="10">
    <source>
        <dbReference type="Proteomes" id="UP001478862"/>
    </source>
</evidence>
<evidence type="ECO:0000256" key="2">
    <source>
        <dbReference type="ARBA" id="ARBA00006432"/>
    </source>
</evidence>